<feature type="region of interest" description="Disordered" evidence="5">
    <location>
        <begin position="1"/>
        <end position="36"/>
    </location>
</feature>
<dbReference type="GO" id="GO:0005634">
    <property type="term" value="C:nucleus"/>
    <property type="evidence" value="ECO:0007669"/>
    <property type="project" value="UniProtKB-SubCell"/>
</dbReference>
<feature type="compositionally biased region" description="Low complexity" evidence="5">
    <location>
        <begin position="275"/>
        <end position="297"/>
    </location>
</feature>
<dbReference type="InterPro" id="IPR051732">
    <property type="entry name" value="USF"/>
</dbReference>
<gene>
    <name evidence="7" type="ORF">H0H81_010385</name>
</gene>
<accession>A0A9P7FYP2</accession>
<feature type="compositionally biased region" description="Acidic residues" evidence="5">
    <location>
        <begin position="592"/>
        <end position="613"/>
    </location>
</feature>
<evidence type="ECO:0000256" key="2">
    <source>
        <dbReference type="ARBA" id="ARBA00023015"/>
    </source>
</evidence>
<feature type="compositionally biased region" description="Low complexity" evidence="5">
    <location>
        <begin position="1"/>
        <end position="12"/>
    </location>
</feature>
<evidence type="ECO:0000256" key="1">
    <source>
        <dbReference type="ARBA" id="ARBA00004123"/>
    </source>
</evidence>
<dbReference type="GO" id="GO:0046983">
    <property type="term" value="F:protein dimerization activity"/>
    <property type="evidence" value="ECO:0007669"/>
    <property type="project" value="InterPro"/>
</dbReference>
<feature type="compositionally biased region" description="Gly residues" evidence="5">
    <location>
        <begin position="637"/>
        <end position="647"/>
    </location>
</feature>
<feature type="region of interest" description="Disordered" evidence="5">
    <location>
        <begin position="245"/>
        <end position="335"/>
    </location>
</feature>
<reference evidence="7" key="1">
    <citation type="submission" date="2021-02" db="EMBL/GenBank/DDBJ databases">
        <authorList>
            <person name="Nieuwenhuis M."/>
            <person name="Van De Peppel L.J.J."/>
        </authorList>
    </citation>
    <scope>NUCLEOTIDE SEQUENCE</scope>
    <source>
        <strain evidence="7">D49</strain>
    </source>
</reference>
<proteinExistence type="predicted"/>
<feature type="region of interest" description="Disordered" evidence="5">
    <location>
        <begin position="427"/>
        <end position="503"/>
    </location>
</feature>
<reference evidence="7" key="2">
    <citation type="submission" date="2021-10" db="EMBL/GenBank/DDBJ databases">
        <title>Phylogenomics reveals ancestral predisposition of the termite-cultivated fungus Termitomyces towards a domesticated lifestyle.</title>
        <authorList>
            <person name="Auxier B."/>
            <person name="Grum-Grzhimaylo A."/>
            <person name="Cardenas M.E."/>
            <person name="Lodge J.D."/>
            <person name="Laessoe T."/>
            <person name="Pedersen O."/>
            <person name="Smith M.E."/>
            <person name="Kuyper T.W."/>
            <person name="Franco-Molano E.A."/>
            <person name="Baroni T.J."/>
            <person name="Aanen D.K."/>
        </authorList>
    </citation>
    <scope>NUCLEOTIDE SEQUENCE</scope>
    <source>
        <strain evidence="7">D49</strain>
    </source>
</reference>
<feature type="compositionally biased region" description="Polar residues" evidence="5">
    <location>
        <begin position="116"/>
        <end position="126"/>
    </location>
</feature>
<dbReference type="AlphaFoldDB" id="A0A9P7FYP2"/>
<evidence type="ECO:0000313" key="8">
    <source>
        <dbReference type="Proteomes" id="UP000717328"/>
    </source>
</evidence>
<feature type="region of interest" description="Disordered" evidence="5">
    <location>
        <begin position="359"/>
        <end position="406"/>
    </location>
</feature>
<feature type="domain" description="BHLH" evidence="6">
    <location>
        <begin position="393"/>
        <end position="529"/>
    </location>
</feature>
<dbReference type="GO" id="GO:0000981">
    <property type="term" value="F:DNA-binding transcription factor activity, RNA polymerase II-specific"/>
    <property type="evidence" value="ECO:0007669"/>
    <property type="project" value="TreeGrafter"/>
</dbReference>
<name>A0A9P7FYP2_9AGAR</name>
<keyword evidence="4" id="KW-0539">Nucleus</keyword>
<dbReference type="SUPFAM" id="SSF47459">
    <property type="entry name" value="HLH, helix-loop-helix DNA-binding domain"/>
    <property type="match status" value="1"/>
</dbReference>
<evidence type="ECO:0000256" key="3">
    <source>
        <dbReference type="ARBA" id="ARBA00023163"/>
    </source>
</evidence>
<feature type="compositionally biased region" description="Basic and acidic residues" evidence="5">
    <location>
        <begin position="465"/>
        <end position="475"/>
    </location>
</feature>
<dbReference type="Pfam" id="PF00010">
    <property type="entry name" value="HLH"/>
    <property type="match status" value="1"/>
</dbReference>
<comment type="caution">
    <text evidence="7">The sequence shown here is derived from an EMBL/GenBank/DDBJ whole genome shotgun (WGS) entry which is preliminary data.</text>
</comment>
<dbReference type="PROSITE" id="PS50888">
    <property type="entry name" value="BHLH"/>
    <property type="match status" value="1"/>
</dbReference>
<sequence length="662" mass="69948">MSSFFSSSSSASYKPQPHIRQEGFHPDNSGNSFDLFNNSFAPDPYRKFPSGPSASMDFGDELVSLMHHDRSPSADDRYQRPTHNIFDISAPNGTATADYPAHFNQTLPALNSSLRYENDNNATAPPSSYHPPAQHFTRHTPSPISISSSHPNPSVHSRSRSRSRPPSSTGVAPPSATANNPNPNPNGIGPARTSRTRRNNSISSTSPPPGRPHAIVIPRSRAATVSNTNTNSGWFMASHSNTTASEYSLPTPDSLHSLSSPHMAHAHVGSPPHPLSSSPTSTPSQATHTHTQYTPFSLSPPPEHHHSHGHGLHLPPVSSIHMHPSNHGHHSQSYMHAHIASSPHSLPNIHTNLAITAIPADRSPPHQNGNGNASANANGVDKQTLLANEKRRRRRESHNAVERRRRDNINEKISELATLIPECLLDVGAPSSSTSNPQPNTTNGNGNSGSPKTPEDPSPASPLDAWKKDPERASPDAHPNSSSNSASNGNGNGNGSGNGNGNGNGEGLGVVKANKGMILRKSVEYIRYLQQLVEAQGARNRELEAELKVWRAGGAPEPQAQSHSQSQGQMGMYGGGYVGGAGFFGLPSMPEGEGEDGEGDGEDEGVDDMDVESVVDKRGRTRGVSGVGSGKKVRKGALGGGGGGGGGKVKEEGGPGEEMMVL</sequence>
<feature type="region of interest" description="Disordered" evidence="5">
    <location>
        <begin position="116"/>
        <end position="226"/>
    </location>
</feature>
<dbReference type="OrthoDB" id="690068at2759"/>
<feature type="compositionally biased region" description="Low complexity" evidence="5">
    <location>
        <begin position="480"/>
        <end position="489"/>
    </location>
</feature>
<evidence type="ECO:0000313" key="7">
    <source>
        <dbReference type="EMBL" id="KAG5638763.1"/>
    </source>
</evidence>
<feature type="compositionally biased region" description="Low complexity" evidence="5">
    <location>
        <begin position="164"/>
        <end position="181"/>
    </location>
</feature>
<dbReference type="InterPro" id="IPR036638">
    <property type="entry name" value="HLH_DNA-bd_sf"/>
</dbReference>
<feature type="compositionally biased region" description="Low complexity" evidence="5">
    <location>
        <begin position="430"/>
        <end position="452"/>
    </location>
</feature>
<organism evidence="7 8">
    <name type="scientific">Sphagnurus paluster</name>
    <dbReference type="NCBI Taxonomy" id="117069"/>
    <lineage>
        <taxon>Eukaryota</taxon>
        <taxon>Fungi</taxon>
        <taxon>Dikarya</taxon>
        <taxon>Basidiomycota</taxon>
        <taxon>Agaricomycotina</taxon>
        <taxon>Agaricomycetes</taxon>
        <taxon>Agaricomycetidae</taxon>
        <taxon>Agaricales</taxon>
        <taxon>Tricholomatineae</taxon>
        <taxon>Lyophyllaceae</taxon>
        <taxon>Sphagnurus</taxon>
    </lineage>
</organism>
<protein>
    <recommendedName>
        <fullName evidence="6">BHLH domain-containing protein</fullName>
    </recommendedName>
</protein>
<feature type="compositionally biased region" description="Basic and acidic residues" evidence="5">
    <location>
        <begin position="397"/>
        <end position="406"/>
    </location>
</feature>
<feature type="region of interest" description="Disordered" evidence="5">
    <location>
        <begin position="584"/>
        <end position="662"/>
    </location>
</feature>
<dbReference type="EMBL" id="JABCKI010005746">
    <property type="protein sequence ID" value="KAG5638763.1"/>
    <property type="molecule type" value="Genomic_DNA"/>
</dbReference>
<feature type="compositionally biased region" description="Low complexity" evidence="5">
    <location>
        <begin position="141"/>
        <end position="156"/>
    </location>
</feature>
<evidence type="ECO:0000256" key="5">
    <source>
        <dbReference type="SAM" id="MobiDB-lite"/>
    </source>
</evidence>
<keyword evidence="2" id="KW-0805">Transcription regulation</keyword>
<comment type="subcellular location">
    <subcellularLocation>
        <location evidence="1">Nucleus</location>
    </subcellularLocation>
</comment>
<dbReference type="Proteomes" id="UP000717328">
    <property type="component" value="Unassembled WGS sequence"/>
</dbReference>
<keyword evidence="8" id="KW-1185">Reference proteome</keyword>
<keyword evidence="3" id="KW-0804">Transcription</keyword>
<feature type="compositionally biased region" description="Low complexity" evidence="5">
    <location>
        <begin position="368"/>
        <end position="379"/>
    </location>
</feature>
<feature type="compositionally biased region" description="Gly residues" evidence="5">
    <location>
        <begin position="490"/>
        <end position="503"/>
    </location>
</feature>
<dbReference type="PANTHER" id="PTHR46117">
    <property type="entry name" value="FI24210P1"/>
    <property type="match status" value="1"/>
</dbReference>
<dbReference type="GO" id="GO:0000978">
    <property type="term" value="F:RNA polymerase II cis-regulatory region sequence-specific DNA binding"/>
    <property type="evidence" value="ECO:0007669"/>
    <property type="project" value="TreeGrafter"/>
</dbReference>
<dbReference type="Gene3D" id="4.10.280.10">
    <property type="entry name" value="Helix-loop-helix DNA-binding domain"/>
    <property type="match status" value="1"/>
</dbReference>
<evidence type="ECO:0000259" key="6">
    <source>
        <dbReference type="PROSITE" id="PS50888"/>
    </source>
</evidence>
<dbReference type="InterPro" id="IPR011598">
    <property type="entry name" value="bHLH_dom"/>
</dbReference>
<dbReference type="CDD" id="cd11387">
    <property type="entry name" value="bHLHzip_USF_MITF"/>
    <property type="match status" value="1"/>
</dbReference>
<evidence type="ECO:0000256" key="4">
    <source>
        <dbReference type="ARBA" id="ARBA00023242"/>
    </source>
</evidence>
<dbReference type="SMART" id="SM00353">
    <property type="entry name" value="HLH"/>
    <property type="match status" value="1"/>
</dbReference>
<dbReference type="PANTHER" id="PTHR46117:SF3">
    <property type="entry name" value="FI24210P1"/>
    <property type="match status" value="1"/>
</dbReference>